<reference evidence="3 4" key="1">
    <citation type="submission" date="2018-06" db="EMBL/GenBank/DDBJ databases">
        <title>Genome Sequence of the Brown Rot Fungal Pathogen Monilinia fructigena.</title>
        <authorList>
            <person name="Landi L."/>
            <person name="De Miccolis Angelini R.M."/>
            <person name="Pollastro S."/>
            <person name="Abate D."/>
            <person name="Faretra F."/>
            <person name="Romanazzi G."/>
        </authorList>
    </citation>
    <scope>NUCLEOTIDE SEQUENCE [LARGE SCALE GENOMIC DNA]</scope>
    <source>
        <strain evidence="3 4">Mfrg269</strain>
    </source>
</reference>
<dbReference type="GO" id="GO:0007232">
    <property type="term" value="P:osmosensory signaling pathway via Sho1 osmosensor"/>
    <property type="evidence" value="ECO:0007669"/>
    <property type="project" value="InterPro"/>
</dbReference>
<gene>
    <name evidence="3" type="ORF">DID88_005450</name>
</gene>
<proteinExistence type="predicted"/>
<keyword evidence="2" id="KW-0812">Transmembrane</keyword>
<dbReference type="GO" id="GO:0031505">
    <property type="term" value="P:fungal-type cell wall organization"/>
    <property type="evidence" value="ECO:0007669"/>
    <property type="project" value="TreeGrafter"/>
</dbReference>
<dbReference type="Proteomes" id="UP000249056">
    <property type="component" value="Unassembled WGS sequence"/>
</dbReference>
<dbReference type="PANTHER" id="PTHR35778:SF1">
    <property type="entry name" value="SIGNALING MUCIN HKR1-RELATED"/>
    <property type="match status" value="1"/>
</dbReference>
<evidence type="ECO:0000256" key="2">
    <source>
        <dbReference type="SAM" id="Phobius"/>
    </source>
</evidence>
<keyword evidence="4" id="KW-1185">Reference proteome</keyword>
<dbReference type="InterPro" id="IPR039295">
    <property type="entry name" value="MSB2"/>
</dbReference>
<protein>
    <submittedName>
        <fullName evidence="3">Uncharacterized protein</fullName>
    </submittedName>
</protein>
<dbReference type="GO" id="GO:0009986">
    <property type="term" value="C:cell surface"/>
    <property type="evidence" value="ECO:0007669"/>
    <property type="project" value="TreeGrafter"/>
</dbReference>
<dbReference type="GO" id="GO:0005576">
    <property type="term" value="C:extracellular region"/>
    <property type="evidence" value="ECO:0007669"/>
    <property type="project" value="TreeGrafter"/>
</dbReference>
<sequence length="160" mass="17009">MWLPQTIIVQSSSTNRATPTNTALATTLPKVDPDWYNNLGSASTTSASRNSGVFQYRRSDTSPKVKSTTAGIVVGAAGAAAAYGAAMFFIARRYKKRKLSHRRSNSLMNPAEMRPIWCYTGGAFMSGGRMTPGAGGNDRDSGGSGRSAGNSLELNKSQHQ</sequence>
<dbReference type="PANTHER" id="PTHR35778">
    <property type="entry name" value="SIGNALING MUCIN HKR1-RELATED"/>
    <property type="match status" value="1"/>
</dbReference>
<dbReference type="GO" id="GO:0005034">
    <property type="term" value="F:osmosensor activity"/>
    <property type="evidence" value="ECO:0007669"/>
    <property type="project" value="InterPro"/>
</dbReference>
<keyword evidence="2" id="KW-0472">Membrane</keyword>
<feature type="transmembrane region" description="Helical" evidence="2">
    <location>
        <begin position="70"/>
        <end position="91"/>
    </location>
</feature>
<dbReference type="GO" id="GO:0005886">
    <property type="term" value="C:plasma membrane"/>
    <property type="evidence" value="ECO:0007669"/>
    <property type="project" value="InterPro"/>
</dbReference>
<dbReference type="GO" id="GO:0030427">
    <property type="term" value="C:site of polarized growth"/>
    <property type="evidence" value="ECO:0007669"/>
    <property type="project" value="TreeGrafter"/>
</dbReference>
<comment type="caution">
    <text evidence="3">The sequence shown here is derived from an EMBL/GenBank/DDBJ whole genome shotgun (WGS) entry which is preliminary data.</text>
</comment>
<dbReference type="GO" id="GO:0001402">
    <property type="term" value="P:signal transduction involved in filamentous growth"/>
    <property type="evidence" value="ECO:0007669"/>
    <property type="project" value="TreeGrafter"/>
</dbReference>
<dbReference type="GO" id="GO:0030010">
    <property type="term" value="P:establishment of cell polarity"/>
    <property type="evidence" value="ECO:0007669"/>
    <property type="project" value="TreeGrafter"/>
</dbReference>
<evidence type="ECO:0000313" key="3">
    <source>
        <dbReference type="EMBL" id="RAL65785.1"/>
    </source>
</evidence>
<keyword evidence="2" id="KW-1133">Transmembrane helix</keyword>
<dbReference type="AlphaFoldDB" id="A0A395IZT4"/>
<feature type="region of interest" description="Disordered" evidence="1">
    <location>
        <begin position="129"/>
        <end position="160"/>
    </location>
</feature>
<dbReference type="OrthoDB" id="3366093at2759"/>
<evidence type="ECO:0000256" key="1">
    <source>
        <dbReference type="SAM" id="MobiDB-lite"/>
    </source>
</evidence>
<evidence type="ECO:0000313" key="4">
    <source>
        <dbReference type="Proteomes" id="UP000249056"/>
    </source>
</evidence>
<dbReference type="GO" id="GO:0006972">
    <property type="term" value="P:hyperosmotic response"/>
    <property type="evidence" value="ECO:0007669"/>
    <property type="project" value="TreeGrafter"/>
</dbReference>
<name>A0A395IZT4_9HELO</name>
<organism evidence="3 4">
    <name type="scientific">Monilinia fructigena</name>
    <dbReference type="NCBI Taxonomy" id="38457"/>
    <lineage>
        <taxon>Eukaryota</taxon>
        <taxon>Fungi</taxon>
        <taxon>Dikarya</taxon>
        <taxon>Ascomycota</taxon>
        <taxon>Pezizomycotina</taxon>
        <taxon>Leotiomycetes</taxon>
        <taxon>Helotiales</taxon>
        <taxon>Sclerotiniaceae</taxon>
        <taxon>Monilinia</taxon>
    </lineage>
</organism>
<accession>A0A395IZT4</accession>
<dbReference type="EMBL" id="QKRW01000009">
    <property type="protein sequence ID" value="RAL65785.1"/>
    <property type="molecule type" value="Genomic_DNA"/>
</dbReference>